<sequence>MTKDTYYFSHDYNSRTDSKIKRLIAKHGFTGYGLFWAIVEDLYNNANALPTDYECIAYDLRTDLEIVKSVINDFDLFVFDETSFGSLSVEKRINERNEKSKKAKESAEARWAKHANALRTQSDGNAIKKRKGKETKENKEYQRPLFFLKENEIEFEQIQMKSRLNDFDECLEQWSLSIEGSDFKYSEDQHEDYRKLKARFEKWVNSWRTNKAEKDKPKPEKLPESVRLGKAKLVEVNGQMLVKPLNWTP</sequence>
<dbReference type="EMBL" id="LR797468">
    <property type="protein sequence ID" value="CAB4218663.1"/>
    <property type="molecule type" value="Genomic_DNA"/>
</dbReference>
<protein>
    <recommendedName>
        <fullName evidence="1">Lin1244/Lin1753-like N-terminal domain-containing protein</fullName>
    </recommendedName>
</protein>
<reference evidence="2" key="1">
    <citation type="submission" date="2020-05" db="EMBL/GenBank/DDBJ databases">
        <authorList>
            <person name="Chiriac C."/>
            <person name="Salcher M."/>
            <person name="Ghai R."/>
            <person name="Kavagutti S V."/>
        </authorList>
    </citation>
    <scope>NUCLEOTIDE SEQUENCE</scope>
</reference>
<gene>
    <name evidence="2" type="ORF">UFOVP1605_40</name>
</gene>
<accession>A0A6J5ST91</accession>
<evidence type="ECO:0000313" key="2">
    <source>
        <dbReference type="EMBL" id="CAB4218663.1"/>
    </source>
</evidence>
<feature type="domain" description="Lin1244/Lin1753-like N-terminal" evidence="1">
    <location>
        <begin position="7"/>
        <end position="80"/>
    </location>
</feature>
<name>A0A6J5ST91_9CAUD</name>
<organism evidence="2">
    <name type="scientific">uncultured Caudovirales phage</name>
    <dbReference type="NCBI Taxonomy" id="2100421"/>
    <lineage>
        <taxon>Viruses</taxon>
        <taxon>Duplodnaviria</taxon>
        <taxon>Heunggongvirae</taxon>
        <taxon>Uroviricota</taxon>
        <taxon>Caudoviricetes</taxon>
        <taxon>Peduoviridae</taxon>
        <taxon>Maltschvirus</taxon>
        <taxon>Maltschvirus maltsch</taxon>
    </lineage>
</organism>
<proteinExistence type="predicted"/>
<evidence type="ECO:0000259" key="1">
    <source>
        <dbReference type="Pfam" id="PF14297"/>
    </source>
</evidence>
<dbReference type="Pfam" id="PF14297">
    <property type="entry name" value="Lin1244_N"/>
    <property type="match status" value="1"/>
</dbReference>
<dbReference type="InterPro" id="IPR025400">
    <property type="entry name" value="Lin1244/Lin1753-like_N"/>
</dbReference>